<reference evidence="2 3" key="1">
    <citation type="submission" date="2020-11" db="EMBL/GenBank/DDBJ databases">
        <authorList>
            <person name="Wallbank WR R."/>
            <person name="Pardo Diaz C."/>
            <person name="Kozak K."/>
            <person name="Martin S."/>
            <person name="Jiggins C."/>
            <person name="Moest M."/>
            <person name="Warren A I."/>
            <person name="Generalovic N T."/>
            <person name="Byers J.R.P. K."/>
            <person name="Montejo-Kovacevich G."/>
            <person name="Yen C E."/>
        </authorList>
    </citation>
    <scope>NUCLEOTIDE SEQUENCE [LARGE SCALE GENOMIC DNA]</scope>
</reference>
<dbReference type="Proteomes" id="UP000594454">
    <property type="component" value="Chromosome 3"/>
</dbReference>
<organism evidence="2 3">
    <name type="scientific">Hermetia illucens</name>
    <name type="common">Black soldier fly</name>
    <dbReference type="NCBI Taxonomy" id="343691"/>
    <lineage>
        <taxon>Eukaryota</taxon>
        <taxon>Metazoa</taxon>
        <taxon>Ecdysozoa</taxon>
        <taxon>Arthropoda</taxon>
        <taxon>Hexapoda</taxon>
        <taxon>Insecta</taxon>
        <taxon>Pterygota</taxon>
        <taxon>Neoptera</taxon>
        <taxon>Endopterygota</taxon>
        <taxon>Diptera</taxon>
        <taxon>Brachycera</taxon>
        <taxon>Stratiomyomorpha</taxon>
        <taxon>Stratiomyidae</taxon>
        <taxon>Hermetiinae</taxon>
        <taxon>Hermetia</taxon>
    </lineage>
</organism>
<protein>
    <submittedName>
        <fullName evidence="2">Uncharacterized protein</fullName>
    </submittedName>
</protein>
<evidence type="ECO:0000313" key="2">
    <source>
        <dbReference type="EMBL" id="CAD7085233.1"/>
    </source>
</evidence>
<keyword evidence="3" id="KW-1185">Reference proteome</keyword>
<gene>
    <name evidence="2" type="ORF">HERILL_LOCUS8085</name>
</gene>
<accession>A0A7R8UQM8</accession>
<keyword evidence="1" id="KW-0732">Signal</keyword>
<feature type="signal peptide" evidence="1">
    <location>
        <begin position="1"/>
        <end position="16"/>
    </location>
</feature>
<dbReference type="EMBL" id="LR899011">
    <property type="protein sequence ID" value="CAD7085233.1"/>
    <property type="molecule type" value="Genomic_DNA"/>
</dbReference>
<dbReference type="InParanoid" id="A0A7R8UQM8"/>
<feature type="chain" id="PRO_5031527500" evidence="1">
    <location>
        <begin position="17"/>
        <end position="287"/>
    </location>
</feature>
<sequence>MAAILIFPLLFHFGLSNPLNWAHYKESNQPFVGSTDFLEGVRETIIPSNLRTQRVLLCSLPSINKCLNSSYSVPIAINNEFFESDLRNTIGVEAPELIGKEALLLGVFYEIRERRPNKPSLVVKFKRLDNMCTPSCFYSKDWIPVLQLQTSSASNSITRPKNKHRSLYNVNSSEDFVDVDVANSYSGKREQPLYVEEPNYLIVGRDGDKTRRLLLLLEPDYKDDPFIPPRGRKNLPLLESLRQGNDIFVPNRGKKDKLTDIFKYDETFFPNRGKKQSNGQKYAWQRM</sequence>
<name>A0A7R8UQM8_HERIL</name>
<proteinExistence type="predicted"/>
<evidence type="ECO:0000313" key="3">
    <source>
        <dbReference type="Proteomes" id="UP000594454"/>
    </source>
</evidence>
<evidence type="ECO:0000256" key="1">
    <source>
        <dbReference type="SAM" id="SignalP"/>
    </source>
</evidence>
<dbReference type="OrthoDB" id="5219169at2759"/>
<dbReference type="AlphaFoldDB" id="A0A7R8UQM8"/>